<dbReference type="EMBL" id="JARUJP010000058">
    <property type="protein sequence ID" value="MDW8803187.1"/>
    <property type="molecule type" value="Genomic_DNA"/>
</dbReference>
<name>A0ABU4JYK1_9CLOT</name>
<gene>
    <name evidence="1" type="ORF">P8V03_18835</name>
</gene>
<proteinExistence type="predicted"/>
<keyword evidence="2" id="KW-1185">Reference proteome</keyword>
<evidence type="ECO:0000313" key="2">
    <source>
        <dbReference type="Proteomes" id="UP001281656"/>
    </source>
</evidence>
<comment type="caution">
    <text evidence="1">The sequence shown here is derived from an EMBL/GenBank/DDBJ whole genome shotgun (WGS) entry which is preliminary data.</text>
</comment>
<dbReference type="RefSeq" id="WP_318799351.1">
    <property type="nucleotide sequence ID" value="NZ_JARUJP010000058.1"/>
</dbReference>
<organism evidence="1 2">
    <name type="scientific">Clostridium tanneri</name>
    <dbReference type="NCBI Taxonomy" id="3037988"/>
    <lineage>
        <taxon>Bacteria</taxon>
        <taxon>Bacillati</taxon>
        <taxon>Bacillota</taxon>
        <taxon>Clostridia</taxon>
        <taxon>Eubacteriales</taxon>
        <taxon>Clostridiaceae</taxon>
        <taxon>Clostridium</taxon>
    </lineage>
</organism>
<evidence type="ECO:0000313" key="1">
    <source>
        <dbReference type="EMBL" id="MDW8803187.1"/>
    </source>
</evidence>
<accession>A0ABU4JYK1</accession>
<sequence length="45" mass="5364">MVDNDNYKEHWQERLTTLSIIIKAIHWNIKELIKDNIDVEGNKKG</sequence>
<dbReference type="Proteomes" id="UP001281656">
    <property type="component" value="Unassembled WGS sequence"/>
</dbReference>
<reference evidence="1 2" key="1">
    <citation type="submission" date="2023-04" db="EMBL/GenBank/DDBJ databases">
        <title>Clostridium tannerae sp. nov., isolated from the fecal material of an alpaca.</title>
        <authorList>
            <person name="Miller S."/>
            <person name="Hendry M."/>
            <person name="King J."/>
            <person name="Sankaranarayanan K."/>
            <person name="Lawson P.A."/>
        </authorList>
    </citation>
    <scope>NUCLEOTIDE SEQUENCE [LARGE SCALE GENOMIC DNA]</scope>
    <source>
        <strain evidence="1 2">A1-XYC3</strain>
    </source>
</reference>
<protein>
    <submittedName>
        <fullName evidence="1">Uncharacterized protein</fullName>
    </submittedName>
</protein>